<reference evidence="1 2" key="2">
    <citation type="journal article" date="2022" name="Mol. Ecol. Resour.">
        <title>The genomes of chicory, endive, great burdock and yacon provide insights into Asteraceae paleo-polyploidization history and plant inulin production.</title>
        <authorList>
            <person name="Fan W."/>
            <person name="Wang S."/>
            <person name="Wang H."/>
            <person name="Wang A."/>
            <person name="Jiang F."/>
            <person name="Liu H."/>
            <person name="Zhao H."/>
            <person name="Xu D."/>
            <person name="Zhang Y."/>
        </authorList>
    </citation>
    <scope>NUCLEOTIDE SEQUENCE [LARGE SCALE GENOMIC DNA]</scope>
    <source>
        <strain evidence="2">cv. Yunnan</strain>
        <tissue evidence="1">Leaves</tissue>
    </source>
</reference>
<keyword evidence="2" id="KW-1185">Reference proteome</keyword>
<comment type="caution">
    <text evidence="1">The sequence shown here is derived from an EMBL/GenBank/DDBJ whole genome shotgun (WGS) entry which is preliminary data.</text>
</comment>
<sequence>MGVHHSARPCLPLLTQTLVLISEISNPNDQHNRVTSGMVVSVFQMIKMCPAAKCGLSVVCGPNWILTGKNKPKRANKMGNKRKRETEKRSIHPRNKYSDNPPDFTLLASLYPSFQSYVFYSREGKPKIDWKDFNATRELTRVLLLHDHSLTWWIPDGQLCPTVPNRSNYIHWIEDLLSSDIIPNYHRDNNIIKGFDIGTGANCIYPLLGASLLGWSFVGTDITDVALEWAESNVKSNPHISKLIEIRKVDFKEESTDQNTNSGEGYNGPPILLGVVKNDEKFDFCMCNPPFFETMDEAGLNPNTSCGGTPAEMVCPGGEQAFISRMIQDSVQLKQSFGWYTSMVGKKSNLKNLISKLREVGVTVVKTTEFVQGQTCRWGIAWSFIPPTKKIISSHVATKNVLTFMLEGIQRQFSAFHVLQSVESFFKGSGTSCKLNAASFYIDVISNDLHFRVTVFEQIPGTLLVRGSLKPGETVVPGLLSSIFLQLEDALRKEFCPEKVHTHLRFDA</sequence>
<gene>
    <name evidence="1" type="ORF">L1987_38179</name>
</gene>
<dbReference type="Proteomes" id="UP001056120">
    <property type="component" value="Linkage Group LG12"/>
</dbReference>
<evidence type="ECO:0000313" key="2">
    <source>
        <dbReference type="Proteomes" id="UP001056120"/>
    </source>
</evidence>
<evidence type="ECO:0000313" key="1">
    <source>
        <dbReference type="EMBL" id="KAI3795524.1"/>
    </source>
</evidence>
<accession>A0ACB9HI89</accession>
<dbReference type="EMBL" id="CM042029">
    <property type="protein sequence ID" value="KAI3795524.1"/>
    <property type="molecule type" value="Genomic_DNA"/>
</dbReference>
<protein>
    <submittedName>
        <fullName evidence="1">Uncharacterized protein</fullName>
    </submittedName>
</protein>
<name>A0ACB9HI89_9ASTR</name>
<organism evidence="1 2">
    <name type="scientific">Smallanthus sonchifolius</name>
    <dbReference type="NCBI Taxonomy" id="185202"/>
    <lineage>
        <taxon>Eukaryota</taxon>
        <taxon>Viridiplantae</taxon>
        <taxon>Streptophyta</taxon>
        <taxon>Embryophyta</taxon>
        <taxon>Tracheophyta</taxon>
        <taxon>Spermatophyta</taxon>
        <taxon>Magnoliopsida</taxon>
        <taxon>eudicotyledons</taxon>
        <taxon>Gunneridae</taxon>
        <taxon>Pentapetalae</taxon>
        <taxon>asterids</taxon>
        <taxon>campanulids</taxon>
        <taxon>Asterales</taxon>
        <taxon>Asteraceae</taxon>
        <taxon>Asteroideae</taxon>
        <taxon>Heliantheae alliance</taxon>
        <taxon>Millerieae</taxon>
        <taxon>Smallanthus</taxon>
    </lineage>
</organism>
<proteinExistence type="predicted"/>
<reference evidence="2" key="1">
    <citation type="journal article" date="2022" name="Mol. Ecol. Resour.">
        <title>The genomes of chicory, endive, great burdock and yacon provide insights into Asteraceae palaeo-polyploidization history and plant inulin production.</title>
        <authorList>
            <person name="Fan W."/>
            <person name="Wang S."/>
            <person name="Wang H."/>
            <person name="Wang A."/>
            <person name="Jiang F."/>
            <person name="Liu H."/>
            <person name="Zhao H."/>
            <person name="Xu D."/>
            <person name="Zhang Y."/>
        </authorList>
    </citation>
    <scope>NUCLEOTIDE SEQUENCE [LARGE SCALE GENOMIC DNA]</scope>
    <source>
        <strain evidence="2">cv. Yunnan</strain>
    </source>
</reference>